<reference evidence="9" key="1">
    <citation type="journal article" date="2021" name="Mol. Ecol. Resour.">
        <title>Apolygus lucorum genome provides insights into omnivorousness and mesophyll feeding.</title>
        <authorList>
            <person name="Liu Y."/>
            <person name="Liu H."/>
            <person name="Wang H."/>
            <person name="Huang T."/>
            <person name="Liu B."/>
            <person name="Yang B."/>
            <person name="Yin L."/>
            <person name="Li B."/>
            <person name="Zhang Y."/>
            <person name="Zhang S."/>
            <person name="Jiang F."/>
            <person name="Zhang X."/>
            <person name="Ren Y."/>
            <person name="Wang B."/>
            <person name="Wang S."/>
            <person name="Lu Y."/>
            <person name="Wu K."/>
            <person name="Fan W."/>
            <person name="Wang G."/>
        </authorList>
    </citation>
    <scope>NUCLEOTIDE SEQUENCE</scope>
    <source>
        <strain evidence="9">12Hb</strain>
    </source>
</reference>
<feature type="compositionally biased region" description="Low complexity" evidence="7">
    <location>
        <begin position="307"/>
        <end position="319"/>
    </location>
</feature>
<organism evidence="9 10">
    <name type="scientific">Apolygus lucorum</name>
    <name type="common">Small green plant bug</name>
    <name type="synonym">Lygocoris lucorum</name>
    <dbReference type="NCBI Taxonomy" id="248454"/>
    <lineage>
        <taxon>Eukaryota</taxon>
        <taxon>Metazoa</taxon>
        <taxon>Ecdysozoa</taxon>
        <taxon>Arthropoda</taxon>
        <taxon>Hexapoda</taxon>
        <taxon>Insecta</taxon>
        <taxon>Pterygota</taxon>
        <taxon>Neoptera</taxon>
        <taxon>Paraneoptera</taxon>
        <taxon>Hemiptera</taxon>
        <taxon>Heteroptera</taxon>
        <taxon>Panheteroptera</taxon>
        <taxon>Cimicomorpha</taxon>
        <taxon>Miridae</taxon>
        <taxon>Mirini</taxon>
        <taxon>Apolygus</taxon>
    </lineage>
</organism>
<evidence type="ECO:0000256" key="6">
    <source>
        <dbReference type="PROSITE-ProRule" id="PRU00176"/>
    </source>
</evidence>
<feature type="region of interest" description="Disordered" evidence="7">
    <location>
        <begin position="27"/>
        <end position="55"/>
    </location>
</feature>
<dbReference type="AlphaFoldDB" id="A0A8S9Y3I5"/>
<dbReference type="GO" id="GO:0003723">
    <property type="term" value="F:RNA binding"/>
    <property type="evidence" value="ECO:0007669"/>
    <property type="project" value="UniProtKB-UniRule"/>
</dbReference>
<feature type="compositionally biased region" description="Pro residues" evidence="7">
    <location>
        <begin position="351"/>
        <end position="363"/>
    </location>
</feature>
<feature type="compositionally biased region" description="Low complexity" evidence="7">
    <location>
        <begin position="213"/>
        <end position="223"/>
    </location>
</feature>
<keyword evidence="3" id="KW-0507">mRNA processing</keyword>
<dbReference type="PANTHER" id="PTHR23204">
    <property type="entry name" value="CLEAVAGE AND POLYADENYLATION SPECIFIC FACTOR"/>
    <property type="match status" value="1"/>
</dbReference>
<name>A0A8S9Y3I5_APOLU</name>
<evidence type="ECO:0000256" key="2">
    <source>
        <dbReference type="ARBA" id="ARBA00006265"/>
    </source>
</evidence>
<feature type="compositionally biased region" description="Pro residues" evidence="7">
    <location>
        <begin position="224"/>
        <end position="274"/>
    </location>
</feature>
<keyword evidence="5" id="KW-0539">Nucleus</keyword>
<evidence type="ECO:0000256" key="4">
    <source>
        <dbReference type="ARBA" id="ARBA00022884"/>
    </source>
</evidence>
<evidence type="ECO:0000256" key="7">
    <source>
        <dbReference type="SAM" id="MobiDB-lite"/>
    </source>
</evidence>
<evidence type="ECO:0000256" key="3">
    <source>
        <dbReference type="ARBA" id="ARBA00022664"/>
    </source>
</evidence>
<accession>A0A8S9Y3I5</accession>
<dbReference type="SUPFAM" id="SSF54928">
    <property type="entry name" value="RNA-binding domain, RBD"/>
    <property type="match status" value="1"/>
</dbReference>
<keyword evidence="10" id="KW-1185">Reference proteome</keyword>
<feature type="compositionally biased region" description="Polar residues" evidence="7">
    <location>
        <begin position="41"/>
        <end position="55"/>
    </location>
</feature>
<proteinExistence type="inferred from homology"/>
<evidence type="ECO:0000256" key="5">
    <source>
        <dbReference type="ARBA" id="ARBA00023242"/>
    </source>
</evidence>
<comment type="similarity">
    <text evidence="2">Belongs to the RRM CPSF6/7 family.</text>
</comment>
<dbReference type="PROSITE" id="PS50102">
    <property type="entry name" value="RRM"/>
    <property type="match status" value="1"/>
</dbReference>
<sequence length="622" mass="68070">MATGEDEVYQTEGDDLEDLYDEVIMSGSHATDQKVDDKSSTHQNNGKIPSRPMNRNLNMSRQFQLYIGNLTWWTSDKDILDAILNLGVTDYVDVKIFDNRSNGQSKGFCQVTFSSEKSSKTVMEMLPKSDIHGKHPVVCYPSKQAFANFDSQTKPQIQGGGNKQQKDQGHQGMGHPGPNHGPPHHHGPRGPPPMRGPPPHMGPQGPRMPPPHMQGNFMHHQMPPRGPPMQQPPMRPQHPPPHFQQGPPQGPPPQGHQGPPPPGPPHHNMPPGPRPEWRGPPQQQQGPPGPPPYIPSPNMGGPPPPINVQQQQPPFYQHQAPPPQGPPPPHPQGPPQPMPPQRYNYGQPPQVQVPPSRPPPQIRSPPNQVVMKPKTLSDVEFEDIMARNRNVSSSAITRAVCDAAAGEYASAIETLVTAITLIKQSKVAHDDRCKILINSLEDTLRGVEPKPYSVKEKLLEARQGNETVIVLLMLHHEHAETVPVPGIGTEIDPGTATHATHVITKTATTSTENVNVTGTVTAHGNVKGNVSETVNVKGNVNTPSHQSTLPPASTAPALIKSHPADIAFMALLCSWSILLDHNFFSKFLIILQFMLLDGEEKNVAHVFEYLLSSLSMFNKNLS</sequence>
<comment type="subcellular location">
    <subcellularLocation>
        <location evidence="1">Nucleus</location>
    </subcellularLocation>
</comment>
<dbReference type="Proteomes" id="UP000466442">
    <property type="component" value="Unassembled WGS sequence"/>
</dbReference>
<gene>
    <name evidence="9" type="ORF">GE061_010146</name>
</gene>
<dbReference type="EMBL" id="WIXP02000002">
    <property type="protein sequence ID" value="KAF6215394.1"/>
    <property type="molecule type" value="Genomic_DNA"/>
</dbReference>
<feature type="domain" description="RRM" evidence="8">
    <location>
        <begin position="63"/>
        <end position="143"/>
    </location>
</feature>
<dbReference type="InterPro" id="IPR057951">
    <property type="entry name" value="CPSF6/7_RSLD_N"/>
</dbReference>
<protein>
    <recommendedName>
        <fullName evidence="8">RRM domain-containing protein</fullName>
    </recommendedName>
</protein>
<dbReference type="GO" id="GO:0006397">
    <property type="term" value="P:mRNA processing"/>
    <property type="evidence" value="ECO:0007669"/>
    <property type="project" value="UniProtKB-KW"/>
</dbReference>
<feature type="compositionally biased region" description="Pro residues" evidence="7">
    <location>
        <begin position="189"/>
        <end position="212"/>
    </location>
</feature>
<dbReference type="Gene3D" id="3.30.70.330">
    <property type="match status" value="1"/>
</dbReference>
<evidence type="ECO:0000313" key="10">
    <source>
        <dbReference type="Proteomes" id="UP000466442"/>
    </source>
</evidence>
<dbReference type="Pfam" id="PF25524">
    <property type="entry name" value="RSLD_CPSF6"/>
    <property type="match status" value="1"/>
</dbReference>
<dbReference type="InterPro" id="IPR035979">
    <property type="entry name" value="RBD_domain_sf"/>
</dbReference>
<dbReference type="InterPro" id="IPR034772">
    <property type="entry name" value="CPSF6/7"/>
</dbReference>
<feature type="compositionally biased region" description="Pro residues" evidence="7">
    <location>
        <begin position="320"/>
        <end position="340"/>
    </location>
</feature>
<evidence type="ECO:0000313" key="9">
    <source>
        <dbReference type="EMBL" id="KAF6215394.1"/>
    </source>
</evidence>
<evidence type="ECO:0000256" key="1">
    <source>
        <dbReference type="ARBA" id="ARBA00004123"/>
    </source>
</evidence>
<comment type="caution">
    <text evidence="9">The sequence shown here is derived from an EMBL/GenBank/DDBJ whole genome shotgun (WGS) entry which is preliminary data.</text>
</comment>
<evidence type="ECO:0000259" key="8">
    <source>
        <dbReference type="PROSITE" id="PS50102"/>
    </source>
</evidence>
<dbReference type="InterPro" id="IPR000504">
    <property type="entry name" value="RRM_dom"/>
</dbReference>
<dbReference type="SMART" id="SM00360">
    <property type="entry name" value="RRM"/>
    <property type="match status" value="1"/>
</dbReference>
<dbReference type="Pfam" id="PF00076">
    <property type="entry name" value="RRM_1"/>
    <property type="match status" value="1"/>
</dbReference>
<keyword evidence="4 6" id="KW-0694">RNA-binding</keyword>
<feature type="compositionally biased region" description="Pro residues" evidence="7">
    <location>
        <begin position="287"/>
        <end position="306"/>
    </location>
</feature>
<feature type="region of interest" description="Disordered" evidence="7">
    <location>
        <begin position="152"/>
        <end position="372"/>
    </location>
</feature>
<dbReference type="InterPro" id="IPR012677">
    <property type="entry name" value="Nucleotide-bd_a/b_plait_sf"/>
</dbReference>
<dbReference type="GO" id="GO:0005634">
    <property type="term" value="C:nucleus"/>
    <property type="evidence" value="ECO:0007669"/>
    <property type="project" value="UniProtKB-SubCell"/>
</dbReference>
<feature type="compositionally biased region" description="Basic and acidic residues" evidence="7">
    <location>
        <begin position="31"/>
        <end position="40"/>
    </location>
</feature>
<dbReference type="OrthoDB" id="10065185at2759"/>